<reference evidence="2" key="1">
    <citation type="submission" date="2014-01" db="EMBL/GenBank/DDBJ databases">
        <authorList>
            <person name="Brown-Elliot B."/>
            <person name="Wallace R."/>
            <person name="Lenaerts A."/>
            <person name="Ordway D."/>
            <person name="DeGroote M.A."/>
            <person name="Parker T."/>
            <person name="Sizemore C."/>
            <person name="Tallon L.J."/>
            <person name="Sadzewicz L.K."/>
            <person name="Sengamalay N."/>
            <person name="Fraser C.M."/>
            <person name="Hine E."/>
            <person name="Shefchek K.A."/>
            <person name="Das S.P."/>
            <person name="Tettelin H."/>
        </authorList>
    </citation>
    <scope>NUCLEOTIDE SEQUENCE [LARGE SCALE GENOMIC DNA]</scope>
    <source>
        <strain evidence="2">4042</strain>
    </source>
</reference>
<feature type="region of interest" description="Disordered" evidence="1">
    <location>
        <begin position="1"/>
        <end position="43"/>
    </location>
</feature>
<dbReference type="EMBL" id="JAOB01000050">
    <property type="protein sequence ID" value="EUA32895.1"/>
    <property type="molecule type" value="Genomic_DNA"/>
</dbReference>
<protein>
    <submittedName>
        <fullName evidence="2">Uncharacterized protein</fullName>
    </submittedName>
</protein>
<dbReference type="AlphaFoldDB" id="X8AQ32"/>
<evidence type="ECO:0000256" key="1">
    <source>
        <dbReference type="SAM" id="MobiDB-lite"/>
    </source>
</evidence>
<sequence length="43" mass="4416">MPIGAPVATMVVSTSSTTTGPGKNVMPATSETHNDPFSHALFK</sequence>
<evidence type="ECO:0000313" key="2">
    <source>
        <dbReference type="EMBL" id="EUA32895.1"/>
    </source>
</evidence>
<accession>X8AQ32</accession>
<organism evidence="2">
    <name type="scientific">Mycobacterium xenopi 4042</name>
    <dbReference type="NCBI Taxonomy" id="1299334"/>
    <lineage>
        <taxon>Bacteria</taxon>
        <taxon>Bacillati</taxon>
        <taxon>Actinomycetota</taxon>
        <taxon>Actinomycetes</taxon>
        <taxon>Mycobacteriales</taxon>
        <taxon>Mycobacteriaceae</taxon>
        <taxon>Mycobacterium</taxon>
    </lineage>
</organism>
<proteinExistence type="predicted"/>
<gene>
    <name evidence="2" type="ORF">I553_9058</name>
</gene>
<feature type="compositionally biased region" description="Low complexity" evidence="1">
    <location>
        <begin position="7"/>
        <end position="19"/>
    </location>
</feature>
<name>X8AQ32_MYCXE</name>
<comment type="caution">
    <text evidence="2">The sequence shown here is derived from an EMBL/GenBank/DDBJ whole genome shotgun (WGS) entry which is preliminary data.</text>
</comment>